<evidence type="ECO:0000313" key="1">
    <source>
        <dbReference type="EMBL" id="VAX21758.1"/>
    </source>
</evidence>
<evidence type="ECO:0000313" key="2">
    <source>
        <dbReference type="EMBL" id="VAX23030.1"/>
    </source>
</evidence>
<dbReference type="EMBL" id="UOGB01000216">
    <property type="protein sequence ID" value="VAX21758.1"/>
    <property type="molecule type" value="Genomic_DNA"/>
</dbReference>
<organism evidence="2">
    <name type="scientific">hydrothermal vent metagenome</name>
    <dbReference type="NCBI Taxonomy" id="652676"/>
    <lineage>
        <taxon>unclassified sequences</taxon>
        <taxon>metagenomes</taxon>
        <taxon>ecological metagenomes</taxon>
    </lineage>
</organism>
<gene>
    <name evidence="1" type="ORF">MNBD_NITROSPINAE03-1583</name>
    <name evidence="2" type="ORF">MNBD_NITROSPINAE04-637</name>
</gene>
<dbReference type="AlphaFoldDB" id="A0A3B1CK35"/>
<dbReference type="EMBL" id="UOGA01000237">
    <property type="protein sequence ID" value="VAX23030.1"/>
    <property type="molecule type" value="Genomic_DNA"/>
</dbReference>
<accession>A0A3B1CK35</accession>
<feature type="non-terminal residue" evidence="2">
    <location>
        <position position="1"/>
    </location>
</feature>
<name>A0A3B1CK35_9ZZZZ</name>
<sequence>DEHLYIKTADGQLIGFGGDNFQNDVKEGGIGSASIKIWRQID</sequence>
<protein>
    <submittedName>
        <fullName evidence="2">Uncharacterized protein</fullName>
    </submittedName>
</protein>
<proteinExistence type="predicted"/>
<reference evidence="2" key="1">
    <citation type="submission" date="2018-06" db="EMBL/GenBank/DDBJ databases">
        <authorList>
            <person name="Zhirakovskaya E."/>
        </authorList>
    </citation>
    <scope>NUCLEOTIDE SEQUENCE</scope>
</reference>